<evidence type="ECO:0000313" key="2">
    <source>
        <dbReference type="EMBL" id="KAK3386645.1"/>
    </source>
</evidence>
<sequence length="162" mass="16750">MLSIKSLVATCLVLASVAQCSIFDTTITPEPFPTTVFAPCKTADTSAVLDFNSCTFNAALNDINTNNCLYATANDAADSSRRLACCTRAVDLKASCMTGSLKFCTGSITYDPVYLCQHWTRAAPTGNLIGGSETTKSGDGAHWPVATGGLLAAAVGVAGLLI</sequence>
<keyword evidence="3" id="KW-1185">Reference proteome</keyword>
<reference evidence="2" key="2">
    <citation type="submission" date="2023-06" db="EMBL/GenBank/DDBJ databases">
        <authorList>
            <consortium name="Lawrence Berkeley National Laboratory"/>
            <person name="Haridas S."/>
            <person name="Hensen N."/>
            <person name="Bonometti L."/>
            <person name="Westerberg I."/>
            <person name="Brannstrom I.O."/>
            <person name="Guillou S."/>
            <person name="Cros-Aarteil S."/>
            <person name="Calhoun S."/>
            <person name="Kuo A."/>
            <person name="Mondo S."/>
            <person name="Pangilinan J."/>
            <person name="Riley R."/>
            <person name="LaButti K."/>
            <person name="Andreopoulos B."/>
            <person name="Lipzen A."/>
            <person name="Chen C."/>
            <person name="Yanf M."/>
            <person name="Daum C."/>
            <person name="Ng V."/>
            <person name="Clum A."/>
            <person name="Steindorff A."/>
            <person name="Ohm R."/>
            <person name="Martin F."/>
            <person name="Silar P."/>
            <person name="Natvig D."/>
            <person name="Lalanne C."/>
            <person name="Gautier V."/>
            <person name="Ament-velasquez S.L."/>
            <person name="Kruys A."/>
            <person name="Hutchinson M.I."/>
            <person name="Powell A.J."/>
            <person name="Barry K."/>
            <person name="Miller A.N."/>
            <person name="Grigoriev I.V."/>
            <person name="Debuchy R."/>
            <person name="Gladieux P."/>
            <person name="Thoren M.H."/>
            <person name="Johannesson H."/>
        </authorList>
    </citation>
    <scope>NUCLEOTIDE SEQUENCE</scope>
    <source>
        <strain evidence="2">CBS 232.78</strain>
    </source>
</reference>
<proteinExistence type="predicted"/>
<reference evidence="2" key="1">
    <citation type="journal article" date="2023" name="Mol. Phylogenet. Evol.">
        <title>Genome-scale phylogeny and comparative genomics of the fungal order Sordariales.</title>
        <authorList>
            <person name="Hensen N."/>
            <person name="Bonometti L."/>
            <person name="Westerberg I."/>
            <person name="Brannstrom I.O."/>
            <person name="Guillou S."/>
            <person name="Cros-Aarteil S."/>
            <person name="Calhoun S."/>
            <person name="Haridas S."/>
            <person name="Kuo A."/>
            <person name="Mondo S."/>
            <person name="Pangilinan J."/>
            <person name="Riley R."/>
            <person name="LaButti K."/>
            <person name="Andreopoulos B."/>
            <person name="Lipzen A."/>
            <person name="Chen C."/>
            <person name="Yan M."/>
            <person name="Daum C."/>
            <person name="Ng V."/>
            <person name="Clum A."/>
            <person name="Steindorff A."/>
            <person name="Ohm R.A."/>
            <person name="Martin F."/>
            <person name="Silar P."/>
            <person name="Natvig D.O."/>
            <person name="Lalanne C."/>
            <person name="Gautier V."/>
            <person name="Ament-Velasquez S.L."/>
            <person name="Kruys A."/>
            <person name="Hutchinson M.I."/>
            <person name="Powell A.J."/>
            <person name="Barry K."/>
            <person name="Miller A.N."/>
            <person name="Grigoriev I.V."/>
            <person name="Debuchy R."/>
            <person name="Gladieux P."/>
            <person name="Hiltunen Thoren M."/>
            <person name="Johannesson H."/>
        </authorList>
    </citation>
    <scope>NUCLEOTIDE SEQUENCE</scope>
    <source>
        <strain evidence="2">CBS 232.78</strain>
    </source>
</reference>
<evidence type="ECO:0000313" key="3">
    <source>
        <dbReference type="Proteomes" id="UP001285441"/>
    </source>
</evidence>
<dbReference type="EMBL" id="JAULSW010000003">
    <property type="protein sequence ID" value="KAK3386645.1"/>
    <property type="molecule type" value="Genomic_DNA"/>
</dbReference>
<dbReference type="AlphaFoldDB" id="A0AAE0NS65"/>
<comment type="caution">
    <text evidence="2">The sequence shown here is derived from an EMBL/GenBank/DDBJ whole genome shotgun (WGS) entry which is preliminary data.</text>
</comment>
<feature type="chain" id="PRO_5042056438" evidence="1">
    <location>
        <begin position="21"/>
        <end position="162"/>
    </location>
</feature>
<dbReference type="Proteomes" id="UP001285441">
    <property type="component" value="Unassembled WGS sequence"/>
</dbReference>
<keyword evidence="1" id="KW-0732">Signal</keyword>
<accession>A0AAE0NS65</accession>
<protein>
    <submittedName>
        <fullName evidence="2">Uncharacterized protein</fullName>
    </submittedName>
</protein>
<evidence type="ECO:0000256" key="1">
    <source>
        <dbReference type="SAM" id="SignalP"/>
    </source>
</evidence>
<organism evidence="2 3">
    <name type="scientific">Podospora didyma</name>
    <dbReference type="NCBI Taxonomy" id="330526"/>
    <lineage>
        <taxon>Eukaryota</taxon>
        <taxon>Fungi</taxon>
        <taxon>Dikarya</taxon>
        <taxon>Ascomycota</taxon>
        <taxon>Pezizomycotina</taxon>
        <taxon>Sordariomycetes</taxon>
        <taxon>Sordariomycetidae</taxon>
        <taxon>Sordariales</taxon>
        <taxon>Podosporaceae</taxon>
        <taxon>Podospora</taxon>
    </lineage>
</organism>
<gene>
    <name evidence="2" type="ORF">B0H63DRAFT_508632</name>
</gene>
<name>A0AAE0NS65_9PEZI</name>
<feature type="signal peptide" evidence="1">
    <location>
        <begin position="1"/>
        <end position="20"/>
    </location>
</feature>